<dbReference type="Proteomes" id="UP000092445">
    <property type="component" value="Unassembled WGS sequence"/>
</dbReference>
<reference evidence="4" key="2">
    <citation type="submission" date="2020-05" db="UniProtKB">
        <authorList>
            <consortium name="EnsemblMetazoa"/>
        </authorList>
    </citation>
    <scope>IDENTIFICATION</scope>
    <source>
        <strain evidence="4">IAEA</strain>
    </source>
</reference>
<dbReference type="GO" id="GO:0008479">
    <property type="term" value="F:tRNA-guanosine(34) queuine transglycosylase activity"/>
    <property type="evidence" value="ECO:0007669"/>
    <property type="project" value="TreeGrafter"/>
</dbReference>
<evidence type="ECO:0000313" key="5">
    <source>
        <dbReference type="Proteomes" id="UP000092445"/>
    </source>
</evidence>
<protein>
    <recommendedName>
        <fullName evidence="3">tRNA-guanine(15) transglycosylase-like domain-containing protein</fullName>
    </recommendedName>
</protein>
<feature type="compositionally biased region" description="Basic and acidic residues" evidence="2">
    <location>
        <begin position="1"/>
        <end position="15"/>
    </location>
</feature>
<evidence type="ECO:0000259" key="3">
    <source>
        <dbReference type="Pfam" id="PF01702"/>
    </source>
</evidence>
<sequence length="265" mass="30001">MEKINKEKFGGEGKKKERHALSPAPNIEEGLAEYMWITEDTPQSPMAPMRCVDIQYRNIESDGPSTLGRMSCYAVGGLSGGESKDDFWRTVNICTDLLPKHKPRYLMGVGFAADLVVCVALGIDMFDCVFPTCTGRFGCALVMSGQLNLKQKKYSLDMRPIDVECECSTCKTYTRFYLHHIVTVEPVVACSLLTVHNISCQLRLKRQMRSAIEKNEFPKFVQEFMIKHFGNDPIPKWITEAMAAVNIQLLEDKDLMNENDLTLRN</sequence>
<evidence type="ECO:0000256" key="2">
    <source>
        <dbReference type="SAM" id="MobiDB-lite"/>
    </source>
</evidence>
<dbReference type="PANTHER" id="PTHR43530">
    <property type="entry name" value="QUEUINE TRNA-RIBOSYLTRANSFERASE CATALYTIC SUBUNIT 1"/>
    <property type="match status" value="1"/>
</dbReference>
<dbReference type="VEuPathDB" id="VectorBase:GPAI014836"/>
<dbReference type="SUPFAM" id="SSF51713">
    <property type="entry name" value="tRNA-guanine transglycosylase"/>
    <property type="match status" value="1"/>
</dbReference>
<organism evidence="4 5">
    <name type="scientific">Glossina pallidipes</name>
    <name type="common">Tsetse fly</name>
    <dbReference type="NCBI Taxonomy" id="7398"/>
    <lineage>
        <taxon>Eukaryota</taxon>
        <taxon>Metazoa</taxon>
        <taxon>Ecdysozoa</taxon>
        <taxon>Arthropoda</taxon>
        <taxon>Hexapoda</taxon>
        <taxon>Insecta</taxon>
        <taxon>Pterygota</taxon>
        <taxon>Neoptera</taxon>
        <taxon>Endopterygota</taxon>
        <taxon>Diptera</taxon>
        <taxon>Brachycera</taxon>
        <taxon>Muscomorpha</taxon>
        <taxon>Hippoboscoidea</taxon>
        <taxon>Glossinidae</taxon>
        <taxon>Glossina</taxon>
    </lineage>
</organism>
<proteinExistence type="predicted"/>
<evidence type="ECO:0000313" key="4">
    <source>
        <dbReference type="EnsemblMetazoa" id="GPAI014836-PA"/>
    </source>
</evidence>
<dbReference type="EnsemblMetazoa" id="GPAI014836-RA">
    <property type="protein sequence ID" value="GPAI014836-PA"/>
    <property type="gene ID" value="GPAI014836"/>
</dbReference>
<reference evidence="5" key="1">
    <citation type="submission" date="2014-03" db="EMBL/GenBank/DDBJ databases">
        <authorList>
            <person name="Aksoy S."/>
            <person name="Warren W."/>
            <person name="Wilson R.K."/>
        </authorList>
    </citation>
    <scope>NUCLEOTIDE SEQUENCE [LARGE SCALE GENOMIC DNA]</scope>
    <source>
        <strain evidence="5">IAEA</strain>
    </source>
</reference>
<feature type="domain" description="tRNA-guanine(15) transglycosylase-like" evidence="3">
    <location>
        <begin position="70"/>
        <end position="228"/>
    </location>
</feature>
<dbReference type="GO" id="GO:0005829">
    <property type="term" value="C:cytosol"/>
    <property type="evidence" value="ECO:0007669"/>
    <property type="project" value="TreeGrafter"/>
</dbReference>
<dbReference type="NCBIfam" id="TIGR00449">
    <property type="entry name" value="tgt_general"/>
    <property type="match status" value="1"/>
</dbReference>
<dbReference type="InterPro" id="IPR002616">
    <property type="entry name" value="tRNA_ribo_trans-like"/>
</dbReference>
<name>A0A1A9ZHJ7_GLOPL</name>
<dbReference type="InterPro" id="IPR036511">
    <property type="entry name" value="TGT-like_sf"/>
</dbReference>
<dbReference type="Gene3D" id="3.20.20.105">
    <property type="entry name" value="Queuine tRNA-ribosyltransferase-like"/>
    <property type="match status" value="1"/>
</dbReference>
<evidence type="ECO:0000256" key="1">
    <source>
        <dbReference type="ARBA" id="ARBA00022833"/>
    </source>
</evidence>
<feature type="region of interest" description="Disordered" evidence="2">
    <location>
        <begin position="1"/>
        <end position="22"/>
    </location>
</feature>
<dbReference type="AlphaFoldDB" id="A0A1A9ZHJ7"/>
<keyword evidence="1" id="KW-0862">Zinc</keyword>
<keyword evidence="5" id="KW-1185">Reference proteome</keyword>
<accession>A0A1A9ZHJ7</accession>
<dbReference type="GO" id="GO:0006400">
    <property type="term" value="P:tRNA modification"/>
    <property type="evidence" value="ECO:0007669"/>
    <property type="project" value="InterPro"/>
</dbReference>
<dbReference type="Pfam" id="PF01702">
    <property type="entry name" value="TGT"/>
    <property type="match status" value="1"/>
</dbReference>
<dbReference type="PANTHER" id="PTHR43530:SF1">
    <property type="entry name" value="QUEUINE TRNA-RIBOSYLTRANSFERASE CATALYTIC SUBUNIT 1"/>
    <property type="match status" value="1"/>
</dbReference>
<dbReference type="STRING" id="7398.A0A1A9ZHJ7"/>